<dbReference type="InterPro" id="IPR002156">
    <property type="entry name" value="RNaseH_domain"/>
</dbReference>
<evidence type="ECO:0000259" key="1">
    <source>
        <dbReference type="Pfam" id="PF13456"/>
    </source>
</evidence>
<organism evidence="2">
    <name type="scientific">Triticum aestivum</name>
    <name type="common">Wheat</name>
    <dbReference type="NCBI Taxonomy" id="4565"/>
    <lineage>
        <taxon>Eukaryota</taxon>
        <taxon>Viridiplantae</taxon>
        <taxon>Streptophyta</taxon>
        <taxon>Embryophyta</taxon>
        <taxon>Tracheophyta</taxon>
        <taxon>Spermatophyta</taxon>
        <taxon>Magnoliopsida</taxon>
        <taxon>Liliopsida</taxon>
        <taxon>Poales</taxon>
        <taxon>Poaceae</taxon>
        <taxon>BOP clade</taxon>
        <taxon>Pooideae</taxon>
        <taxon>Triticodae</taxon>
        <taxon>Triticeae</taxon>
        <taxon>Triticinae</taxon>
        <taxon>Triticum</taxon>
    </lineage>
</organism>
<keyword evidence="3" id="KW-1185">Reference proteome</keyword>
<dbReference type="Gramene" id="TraesCS3D02G071400.1">
    <property type="protein sequence ID" value="TraesCS3D02G071400.1.cds1"/>
    <property type="gene ID" value="TraesCS3D02G071400"/>
</dbReference>
<dbReference type="STRING" id="4565.A0A3B6GN68"/>
<dbReference type="Gramene" id="TraesJAG3D03G01824530.1">
    <property type="protein sequence ID" value="TraesJAG3D03G01824530.1.CDS1"/>
    <property type="gene ID" value="TraesJAG3D03G01824530"/>
</dbReference>
<dbReference type="Proteomes" id="UP000019116">
    <property type="component" value="Chromosome 3D"/>
</dbReference>
<evidence type="ECO:0000313" key="3">
    <source>
        <dbReference type="Proteomes" id="UP000019116"/>
    </source>
</evidence>
<dbReference type="Gramene" id="TraesCAD_scaffold_005406_01G000500.1">
    <property type="protein sequence ID" value="TraesCAD_scaffold_005406_01G000500.1"/>
    <property type="gene ID" value="TraesCAD_scaffold_005406_01G000500"/>
</dbReference>
<accession>A0A3B6GN68</accession>
<dbReference type="Gramene" id="TraesLAC3D03G01757350.1">
    <property type="protein sequence ID" value="TraesLAC3D03G01757350.1.CDS1"/>
    <property type="gene ID" value="TraesLAC3D03G01757350"/>
</dbReference>
<reference evidence="2" key="2">
    <citation type="submission" date="2018-10" db="UniProtKB">
        <authorList>
            <consortium name="EnsemblPlants"/>
        </authorList>
    </citation>
    <scope>IDENTIFICATION</scope>
</reference>
<dbReference type="Gramene" id="TraesROB_scaffold_069095_01G000200.1">
    <property type="protein sequence ID" value="TraesROB_scaffold_069095_01G000200.1"/>
    <property type="gene ID" value="TraesROB_scaffold_069095_01G000200"/>
</dbReference>
<dbReference type="GO" id="GO:0003676">
    <property type="term" value="F:nucleic acid binding"/>
    <property type="evidence" value="ECO:0007669"/>
    <property type="project" value="InterPro"/>
</dbReference>
<dbReference type="GO" id="GO:0004523">
    <property type="term" value="F:RNA-DNA hybrid ribonuclease activity"/>
    <property type="evidence" value="ECO:0007669"/>
    <property type="project" value="InterPro"/>
</dbReference>
<dbReference type="EnsemblPlants" id="TraesCS3D02G071400.1">
    <property type="protein sequence ID" value="TraesCS3D02G071400.1.cds1"/>
    <property type="gene ID" value="TraesCS3D02G071400"/>
</dbReference>
<feature type="domain" description="RNase H type-1" evidence="1">
    <location>
        <begin position="1"/>
        <end position="59"/>
    </location>
</feature>
<dbReference type="Gramene" id="TraesCS3D03G0139100.1">
    <property type="protein sequence ID" value="TraesCS3D03G0139100.1.CDS1"/>
    <property type="gene ID" value="TraesCS3D03G0139100"/>
</dbReference>
<dbReference type="Gramene" id="TraesWEE_scaffold_035929_01G000400.1">
    <property type="protein sequence ID" value="TraesWEE_scaffold_035929_01G000400.1"/>
    <property type="gene ID" value="TraesWEE_scaffold_035929_01G000400"/>
</dbReference>
<sequence>METGCLEAVNLWNSRYTDRSVIAPILDEIGELALSFTSFTVQHVMRSANGPAHLCAKRACTLSVTKSWLDSTPPFLISSLLADCSTSTFVE</sequence>
<protein>
    <recommendedName>
        <fullName evidence="1">RNase H type-1 domain-containing protein</fullName>
    </recommendedName>
</protein>
<dbReference type="AlphaFoldDB" id="A0A3B6GN68"/>
<dbReference type="Gramene" id="TraesJUL3D03G01834300.1">
    <property type="protein sequence ID" value="TraesJUL3D03G01834300.1.CDS1"/>
    <property type="gene ID" value="TraesJUL3D03G01834300"/>
</dbReference>
<evidence type="ECO:0000313" key="2">
    <source>
        <dbReference type="EnsemblPlants" id="TraesCS3D02G071400.1.cds1"/>
    </source>
</evidence>
<dbReference type="Gramene" id="TraesNOR3D03G01842860.1">
    <property type="protein sequence ID" value="TraesNOR3D03G01842860.1.CDS1"/>
    <property type="gene ID" value="TraesNOR3D03G01842860"/>
</dbReference>
<dbReference type="Gramene" id="TraesCLE_scaffold_034122_01G000200.1">
    <property type="protein sequence ID" value="TraesCLE_scaffold_034122_01G000200.1"/>
    <property type="gene ID" value="TraesCLE_scaffold_034122_01G000200"/>
</dbReference>
<name>A0A3B6GN68_WHEAT</name>
<dbReference type="Pfam" id="PF13456">
    <property type="entry name" value="RVT_3"/>
    <property type="match status" value="1"/>
</dbReference>
<dbReference type="Gramene" id="TraesSTA3D03G01810820.1">
    <property type="protein sequence ID" value="TraesSTA3D03G01810820.1.CDS1"/>
    <property type="gene ID" value="TraesSTA3D03G01810820"/>
</dbReference>
<dbReference type="Gramene" id="TraesMAC3D03G01814180.1">
    <property type="protein sequence ID" value="TraesMAC3D03G01814180.1.CDS1"/>
    <property type="gene ID" value="TraesMAC3D03G01814180"/>
</dbReference>
<dbReference type="Gramene" id="TraesARI3D03G01848270.1">
    <property type="protein sequence ID" value="TraesARI3D03G01848270.1.CDS1"/>
    <property type="gene ID" value="TraesARI3D03G01848270"/>
</dbReference>
<reference evidence="2" key="1">
    <citation type="submission" date="2018-08" db="EMBL/GenBank/DDBJ databases">
        <authorList>
            <person name="Rossello M."/>
        </authorList>
    </citation>
    <scope>NUCLEOTIDE SEQUENCE [LARGE SCALE GENOMIC DNA]</scope>
    <source>
        <strain evidence="2">cv. Chinese Spring</strain>
    </source>
</reference>
<dbReference type="Gramene" id="TraesLDM3D03G01814150.1">
    <property type="protein sequence ID" value="TraesLDM3D03G01814150.1.CDS1"/>
    <property type="gene ID" value="TraesLDM3D03G01814150"/>
</dbReference>
<proteinExistence type="predicted"/>